<evidence type="ECO:0000256" key="5">
    <source>
        <dbReference type="SAM" id="MobiDB-lite"/>
    </source>
</evidence>
<reference evidence="7" key="1">
    <citation type="submission" date="2021-01" db="EMBL/GenBank/DDBJ databases">
        <authorList>
            <person name="Corre E."/>
            <person name="Pelletier E."/>
            <person name="Niang G."/>
            <person name="Scheremetjew M."/>
            <person name="Finn R."/>
            <person name="Kale V."/>
            <person name="Holt S."/>
            <person name="Cochrane G."/>
            <person name="Meng A."/>
            <person name="Brown T."/>
            <person name="Cohen L."/>
        </authorList>
    </citation>
    <scope>NUCLEOTIDE SEQUENCE</scope>
    <source>
        <strain evidence="7">CCMP3105</strain>
    </source>
</reference>
<dbReference type="SUPFAM" id="SSF144232">
    <property type="entry name" value="HIT/MYND zinc finger-like"/>
    <property type="match status" value="1"/>
</dbReference>
<dbReference type="GO" id="GO:0008270">
    <property type="term" value="F:zinc ion binding"/>
    <property type="evidence" value="ECO:0007669"/>
    <property type="project" value="UniProtKB-KW"/>
</dbReference>
<evidence type="ECO:0000256" key="4">
    <source>
        <dbReference type="PROSITE-ProRule" id="PRU00134"/>
    </source>
</evidence>
<keyword evidence="2 4" id="KW-0863">Zinc-finger</keyword>
<evidence type="ECO:0000259" key="6">
    <source>
        <dbReference type="PROSITE" id="PS50865"/>
    </source>
</evidence>
<evidence type="ECO:0000256" key="1">
    <source>
        <dbReference type="ARBA" id="ARBA00022723"/>
    </source>
</evidence>
<sequence length="570" mass="62520">MAAAPSKPERVADSKHGGTGEGSAQAAKLAAAACLECGRADALLQCSRCGAPYCSQECQRRAWKGHRPVCQRPARDAPSLGEASSSSTGARRPGAEAAAPALEKCPDLKAELTGPLRVGWREYLAERGASRRAEVEKIKELEAFGLAILQALQRMPERMPLEATNGRCVVWVLGARDGIEKRQILLGGWEPLFSSLEVAWDIVLVGPELQEDMKVCVAPGRRVYTYACLAHEAKMEEHLRRPSFVSALNTGIGASVVHHMRSWIPTLGELLLLGRPVLFTCFGMHEAKVEDQIFKAMQASFAPHQEGGFSYVLEPDKPLSVCNALFTWVHGSRLSPAQLQERAIPFVDAQLRSAELFHFLKEARSHVNILADPEGAAHSNWAAMYDGRFVPCLKQALEEDDDDRGGVQTIVRCSMKTVASASRSPLAAAVLLDMGIEPALASFRSWAHRGHWTRHDWMVEEVVQRLEETETLLRGAGPRGTALDVSGGEPEEPFVCTFRVRASAAVLRKEPARDSPVVAKVQSGRVLRTRSRRGLWLRAAHGGREGWILGYHDKTNAGDMTDWDILGWEP</sequence>
<dbReference type="EMBL" id="HBNR01067239">
    <property type="protein sequence ID" value="CAE4639926.1"/>
    <property type="molecule type" value="Transcribed_RNA"/>
</dbReference>
<dbReference type="AlphaFoldDB" id="A0A7S4SDH3"/>
<evidence type="ECO:0000256" key="3">
    <source>
        <dbReference type="ARBA" id="ARBA00022833"/>
    </source>
</evidence>
<dbReference type="PANTHER" id="PTHR28069:SF2">
    <property type="entry name" value="GH20023P"/>
    <property type="match status" value="1"/>
</dbReference>
<protein>
    <recommendedName>
        <fullName evidence="6">MYND-type domain-containing protein</fullName>
    </recommendedName>
</protein>
<dbReference type="Pfam" id="PF01753">
    <property type="entry name" value="zf-MYND"/>
    <property type="match status" value="1"/>
</dbReference>
<dbReference type="CDD" id="cd23020">
    <property type="entry name" value="zf-HIT"/>
    <property type="match status" value="1"/>
</dbReference>
<dbReference type="Gene3D" id="6.10.140.2220">
    <property type="match status" value="1"/>
</dbReference>
<dbReference type="Pfam" id="PF06347">
    <property type="entry name" value="SH3_4"/>
    <property type="match status" value="1"/>
</dbReference>
<organism evidence="7">
    <name type="scientific">Alexandrium monilatum</name>
    <dbReference type="NCBI Taxonomy" id="311494"/>
    <lineage>
        <taxon>Eukaryota</taxon>
        <taxon>Sar</taxon>
        <taxon>Alveolata</taxon>
        <taxon>Dinophyceae</taxon>
        <taxon>Gonyaulacales</taxon>
        <taxon>Pyrocystaceae</taxon>
        <taxon>Alexandrium</taxon>
    </lineage>
</organism>
<dbReference type="PANTHER" id="PTHR28069">
    <property type="entry name" value="GH20023P"/>
    <property type="match status" value="1"/>
</dbReference>
<feature type="domain" description="MYND-type" evidence="6">
    <location>
        <begin position="34"/>
        <end position="70"/>
    </location>
</feature>
<dbReference type="Pfam" id="PF20179">
    <property type="entry name" value="MSS51_C"/>
    <property type="match status" value="1"/>
</dbReference>
<dbReference type="InterPro" id="IPR046824">
    <property type="entry name" value="Mss51-like_C"/>
</dbReference>
<gene>
    <name evidence="7" type="ORF">AMON00008_LOCUS47532</name>
</gene>
<feature type="region of interest" description="Disordered" evidence="5">
    <location>
        <begin position="70"/>
        <end position="100"/>
    </location>
</feature>
<feature type="region of interest" description="Disordered" evidence="5">
    <location>
        <begin position="1"/>
        <end position="23"/>
    </location>
</feature>
<keyword evidence="1" id="KW-0479">Metal-binding</keyword>
<name>A0A7S4SDH3_9DINO</name>
<dbReference type="PROSITE" id="PS50865">
    <property type="entry name" value="ZF_MYND_2"/>
    <property type="match status" value="1"/>
</dbReference>
<dbReference type="InterPro" id="IPR002893">
    <property type="entry name" value="Znf_MYND"/>
</dbReference>
<accession>A0A7S4SDH3</accession>
<keyword evidence="3" id="KW-0862">Zinc</keyword>
<dbReference type="InterPro" id="IPR010466">
    <property type="entry name" value="DUF1058"/>
</dbReference>
<feature type="compositionally biased region" description="Low complexity" evidence="5">
    <location>
        <begin position="89"/>
        <end position="100"/>
    </location>
</feature>
<feature type="compositionally biased region" description="Basic and acidic residues" evidence="5">
    <location>
        <begin position="7"/>
        <end position="18"/>
    </location>
</feature>
<evidence type="ECO:0000313" key="7">
    <source>
        <dbReference type="EMBL" id="CAE4639926.1"/>
    </source>
</evidence>
<proteinExistence type="predicted"/>
<evidence type="ECO:0000256" key="2">
    <source>
        <dbReference type="ARBA" id="ARBA00022771"/>
    </source>
</evidence>